<proteinExistence type="predicted"/>
<keyword evidence="4" id="KW-0732">Signal</keyword>
<keyword evidence="2" id="KW-0326">Glycosidase</keyword>
<evidence type="ECO:0000256" key="2">
    <source>
        <dbReference type="ARBA" id="ARBA00023295"/>
    </source>
</evidence>
<dbReference type="InterPro" id="IPR035992">
    <property type="entry name" value="Ricin_B-like_lectins"/>
</dbReference>
<dbReference type="InterPro" id="IPR001547">
    <property type="entry name" value="Glyco_hydro_5"/>
</dbReference>
<reference evidence="6 7" key="1">
    <citation type="submission" date="2020-04" db="EMBL/GenBank/DDBJ databases">
        <title>Draft genome of Pyxidicoccus fallax type strain.</title>
        <authorList>
            <person name="Whitworth D.E."/>
        </authorList>
    </citation>
    <scope>NUCLEOTIDE SEQUENCE [LARGE SCALE GENOMIC DNA]</scope>
    <source>
        <strain evidence="6 7">DSM 14698</strain>
    </source>
</reference>
<keyword evidence="7" id="KW-1185">Reference proteome</keyword>
<feature type="domain" description="Ricin B lectin" evidence="5">
    <location>
        <begin position="27"/>
        <end position="164"/>
    </location>
</feature>
<dbReference type="Pfam" id="PF00652">
    <property type="entry name" value="Ricin_B_lectin"/>
    <property type="match status" value="2"/>
</dbReference>
<feature type="region of interest" description="Disordered" evidence="3">
    <location>
        <begin position="310"/>
        <end position="332"/>
    </location>
</feature>
<feature type="chain" id="PRO_5032609329" evidence="4">
    <location>
        <begin position="30"/>
        <end position="663"/>
    </location>
</feature>
<gene>
    <name evidence="6" type="ORF">HG543_06600</name>
</gene>
<dbReference type="Gene3D" id="2.80.10.50">
    <property type="match status" value="2"/>
</dbReference>
<dbReference type="EMBL" id="JABBJJ010000020">
    <property type="protein sequence ID" value="NMO14529.1"/>
    <property type="molecule type" value="Genomic_DNA"/>
</dbReference>
<dbReference type="GO" id="GO:0000272">
    <property type="term" value="P:polysaccharide catabolic process"/>
    <property type="evidence" value="ECO:0007669"/>
    <property type="project" value="InterPro"/>
</dbReference>
<evidence type="ECO:0000256" key="4">
    <source>
        <dbReference type="SAM" id="SignalP"/>
    </source>
</evidence>
<dbReference type="InterPro" id="IPR000772">
    <property type="entry name" value="Ricin_B_lectin"/>
</dbReference>
<dbReference type="SMART" id="SM00458">
    <property type="entry name" value="RICIN"/>
    <property type="match status" value="2"/>
</dbReference>
<feature type="domain" description="Ricin B lectin" evidence="5">
    <location>
        <begin position="174"/>
        <end position="310"/>
    </location>
</feature>
<dbReference type="GO" id="GO:0004553">
    <property type="term" value="F:hydrolase activity, hydrolyzing O-glycosyl compounds"/>
    <property type="evidence" value="ECO:0007669"/>
    <property type="project" value="InterPro"/>
</dbReference>
<dbReference type="AlphaFoldDB" id="A0A848L708"/>
<evidence type="ECO:0000259" key="5">
    <source>
        <dbReference type="SMART" id="SM00458"/>
    </source>
</evidence>
<accession>A0A848L708</accession>
<feature type="signal peptide" evidence="4">
    <location>
        <begin position="1"/>
        <end position="29"/>
    </location>
</feature>
<dbReference type="SUPFAM" id="SSF51445">
    <property type="entry name" value="(Trans)glycosidases"/>
    <property type="match status" value="1"/>
</dbReference>
<organism evidence="6 7">
    <name type="scientific">Pyxidicoccus fallax</name>
    <dbReference type="NCBI Taxonomy" id="394095"/>
    <lineage>
        <taxon>Bacteria</taxon>
        <taxon>Pseudomonadati</taxon>
        <taxon>Myxococcota</taxon>
        <taxon>Myxococcia</taxon>
        <taxon>Myxococcales</taxon>
        <taxon>Cystobacterineae</taxon>
        <taxon>Myxococcaceae</taxon>
        <taxon>Pyxidicoccus</taxon>
    </lineage>
</organism>
<name>A0A848L708_9BACT</name>
<evidence type="ECO:0000313" key="7">
    <source>
        <dbReference type="Proteomes" id="UP000518300"/>
    </source>
</evidence>
<protein>
    <submittedName>
        <fullName evidence="6">Cellulase family glycosylhydrolase</fullName>
    </submittedName>
</protein>
<evidence type="ECO:0000313" key="6">
    <source>
        <dbReference type="EMBL" id="NMO14529.1"/>
    </source>
</evidence>
<dbReference type="PANTHER" id="PTHR34142:SF1">
    <property type="entry name" value="GLYCOSIDE HYDROLASE FAMILY 5 DOMAIN-CONTAINING PROTEIN"/>
    <property type="match status" value="1"/>
</dbReference>
<dbReference type="SUPFAM" id="SSF50370">
    <property type="entry name" value="Ricin B-like lectins"/>
    <property type="match status" value="2"/>
</dbReference>
<dbReference type="CDD" id="cd00161">
    <property type="entry name" value="beta-trefoil_Ricin-like"/>
    <property type="match status" value="2"/>
</dbReference>
<dbReference type="RefSeq" id="WP_169343825.1">
    <property type="nucleotide sequence ID" value="NZ_JABBJJ010000020.1"/>
</dbReference>
<evidence type="ECO:0000256" key="3">
    <source>
        <dbReference type="SAM" id="MobiDB-lite"/>
    </source>
</evidence>
<feature type="compositionally biased region" description="Pro residues" evidence="3">
    <location>
        <begin position="317"/>
        <end position="329"/>
    </location>
</feature>
<keyword evidence="1 6" id="KW-0378">Hydrolase</keyword>
<dbReference type="PROSITE" id="PS50231">
    <property type="entry name" value="RICIN_B_LECTIN"/>
    <property type="match status" value="2"/>
</dbReference>
<dbReference type="Proteomes" id="UP000518300">
    <property type="component" value="Unassembled WGS sequence"/>
</dbReference>
<dbReference type="PANTHER" id="PTHR34142">
    <property type="entry name" value="ENDO-BETA-1,4-GLUCANASE A"/>
    <property type="match status" value="1"/>
</dbReference>
<evidence type="ECO:0000256" key="1">
    <source>
        <dbReference type="ARBA" id="ARBA00022801"/>
    </source>
</evidence>
<comment type="caution">
    <text evidence="6">The sequence shown here is derived from an EMBL/GenBank/DDBJ whole genome shotgun (WGS) entry which is preliminary data.</text>
</comment>
<dbReference type="InterPro" id="IPR017853">
    <property type="entry name" value="GH"/>
</dbReference>
<dbReference type="Gene3D" id="3.20.20.80">
    <property type="entry name" value="Glycosidases"/>
    <property type="match status" value="1"/>
</dbReference>
<sequence length="663" mass="70752">MMSRNGFVGRLQHLGFLATGLLLPMTAGAATTMVARHSGKCVDVPGASTSAGVGLQQYTCNGTVAQSFTFDATGDGFHRILSGTNASLCLQAGAGTSTQVTQAACSSTSNAQKWSVTPGSSGAYQVKTRDGTACLNLSGANSNDGAQLITWPCGSDANMQFDLPGYTAPLPYSGRTTTLVATHSNKCVDVPAASTAPGTGLNQWDCVAGAPEQSFQFVGTGDGFYQIKPPYSGLCLDSGSAANGTIVRQQTCGGATSQKWKVQPKGNGVYAITTANGTSCLDIARISSDNGAEVTVWQCVDGANQAFRASGLDGVTQPPPPPNGDPNNPPATVQANGNFQLYAGRIYDPNGNMFTPRGANIWPDQASSFDNLVHCWKANTVRVNHVYFDYGGWYNPWMLENTLSTYANQGIVAMVEWHEIGHIGDEPSGWNHVGTWPYPSGQAHTEAIKNFFVDLAQKYKDNPYVWFNLINEPGGPPYEDGHYGDPAYSTVPRWVNVNRQIIQAIRATGARNMIVIDGMTWGQDSADGSWDRVSEVDSAILRGGPQAMTDASGQPFGNVLFSIHTYGAWRNNPGPRLEQFFRDVRAKGMTPLVGEFNAYDMGVAQAMVSVAHNLGVGRLVWHHNSGDTQLTTTGGGTGNDINSCSNPTNLNELGRLVWDDFHR</sequence>
<dbReference type="Pfam" id="PF00150">
    <property type="entry name" value="Cellulase"/>
    <property type="match status" value="1"/>
</dbReference>